<name>A0A9R0QE77_TRITD</name>
<protein>
    <recommendedName>
        <fullName evidence="2">Jacalin-type lectin domain-containing protein</fullName>
    </recommendedName>
</protein>
<dbReference type="PROSITE" id="PS51752">
    <property type="entry name" value="JACALIN_LECTIN"/>
    <property type="match status" value="1"/>
</dbReference>
<dbReference type="OMA" id="AIRIMYH"/>
<dbReference type="Gramene" id="TRITD1Av1G205260.1">
    <property type="protein sequence ID" value="TRITD1Av1G205260.1"/>
    <property type="gene ID" value="TRITD1Av1G205260"/>
</dbReference>
<proteinExistence type="predicted"/>
<dbReference type="Pfam" id="PF01419">
    <property type="entry name" value="Jacalin"/>
    <property type="match status" value="1"/>
</dbReference>
<dbReference type="GO" id="GO:0030246">
    <property type="term" value="F:carbohydrate binding"/>
    <property type="evidence" value="ECO:0007669"/>
    <property type="project" value="UniProtKB-KW"/>
</dbReference>
<evidence type="ECO:0000313" key="3">
    <source>
        <dbReference type="EMBL" id="VAH09959.1"/>
    </source>
</evidence>
<accession>A0A9R0QE77</accession>
<dbReference type="AlphaFoldDB" id="A0A9R0QE77"/>
<dbReference type="Gene3D" id="2.100.10.30">
    <property type="entry name" value="Jacalin-like lectin domain"/>
    <property type="match status" value="1"/>
</dbReference>
<evidence type="ECO:0000259" key="2">
    <source>
        <dbReference type="PROSITE" id="PS51752"/>
    </source>
</evidence>
<keyword evidence="4" id="KW-1185">Reference proteome</keyword>
<keyword evidence="1" id="KW-0430">Lectin</keyword>
<evidence type="ECO:0000313" key="4">
    <source>
        <dbReference type="Proteomes" id="UP000324705"/>
    </source>
</evidence>
<feature type="domain" description="Jacalin-type lectin" evidence="2">
    <location>
        <begin position="1"/>
        <end position="143"/>
    </location>
</feature>
<dbReference type="SUPFAM" id="SSF51101">
    <property type="entry name" value="Mannose-binding lectins"/>
    <property type="match status" value="1"/>
</dbReference>
<dbReference type="CDD" id="cd09612">
    <property type="entry name" value="Jacalin"/>
    <property type="match status" value="1"/>
</dbReference>
<dbReference type="PANTHER" id="PTHR46506">
    <property type="entry name" value="OS05G0143600 PROTEIN"/>
    <property type="match status" value="1"/>
</dbReference>
<reference evidence="3 4" key="1">
    <citation type="submission" date="2017-09" db="EMBL/GenBank/DDBJ databases">
        <authorList>
            <consortium name="International Durum Wheat Genome Sequencing Consortium (IDWGSC)"/>
            <person name="Milanesi L."/>
        </authorList>
    </citation>
    <scope>NUCLEOTIDE SEQUENCE [LARGE SCALE GENOMIC DNA]</scope>
    <source>
        <strain evidence="4">cv. Svevo</strain>
    </source>
</reference>
<dbReference type="Proteomes" id="UP000324705">
    <property type="component" value="Chromosome 1A"/>
</dbReference>
<gene>
    <name evidence="3" type="ORF">TRITD_1Av1G205260</name>
</gene>
<dbReference type="InterPro" id="IPR001229">
    <property type="entry name" value="Jacalin-like_lectin_dom"/>
</dbReference>
<dbReference type="InterPro" id="IPR036404">
    <property type="entry name" value="Jacalin-like_lectin_dom_sf"/>
</dbReference>
<sequence>MGPCGGGGGNDRKIGMVGEVTRIVQVAVRHCRAVDAVGVTYMRKDREESNETELWGGKGGMTTVFRLQRDEYLTSVEGHYSHFNGNVVIRLLKFVSNLRTHGPYGNACGVRFSLPAGAGGRIVGFHAPCDDQYLHAIGTYVKMDDRAS</sequence>
<evidence type="ECO:0000256" key="1">
    <source>
        <dbReference type="ARBA" id="ARBA00022734"/>
    </source>
</evidence>
<dbReference type="SMART" id="SM00915">
    <property type="entry name" value="Jacalin"/>
    <property type="match status" value="1"/>
</dbReference>
<dbReference type="InterPro" id="IPR033734">
    <property type="entry name" value="Jacalin-like_lectin_dom_plant"/>
</dbReference>
<organism evidence="3 4">
    <name type="scientific">Triticum turgidum subsp. durum</name>
    <name type="common">Durum wheat</name>
    <name type="synonym">Triticum durum</name>
    <dbReference type="NCBI Taxonomy" id="4567"/>
    <lineage>
        <taxon>Eukaryota</taxon>
        <taxon>Viridiplantae</taxon>
        <taxon>Streptophyta</taxon>
        <taxon>Embryophyta</taxon>
        <taxon>Tracheophyta</taxon>
        <taxon>Spermatophyta</taxon>
        <taxon>Magnoliopsida</taxon>
        <taxon>Liliopsida</taxon>
        <taxon>Poales</taxon>
        <taxon>Poaceae</taxon>
        <taxon>BOP clade</taxon>
        <taxon>Pooideae</taxon>
        <taxon>Triticodae</taxon>
        <taxon>Triticeae</taxon>
        <taxon>Triticinae</taxon>
        <taxon>Triticum</taxon>
    </lineage>
</organism>
<dbReference type="EMBL" id="LT934111">
    <property type="protein sequence ID" value="VAH09959.1"/>
    <property type="molecule type" value="Genomic_DNA"/>
</dbReference>